<dbReference type="EMBL" id="JADCLJ010000019">
    <property type="protein sequence ID" value="MBE4907979.1"/>
    <property type="molecule type" value="Genomic_DNA"/>
</dbReference>
<comment type="caution">
    <text evidence="3">The sequence shown here is derived from an EMBL/GenBank/DDBJ whole genome shotgun (WGS) entry which is preliminary data.</text>
</comment>
<evidence type="ECO:0000313" key="4">
    <source>
        <dbReference type="Proteomes" id="UP001516662"/>
    </source>
</evidence>
<reference evidence="3 4" key="1">
    <citation type="submission" date="2020-10" db="EMBL/GenBank/DDBJ databases">
        <title>Bacillus sp. HD4P25, an endophyte from a halophyte.</title>
        <authorList>
            <person name="Sun J.-Q."/>
        </authorList>
    </citation>
    <scope>NUCLEOTIDE SEQUENCE [LARGE SCALE GENOMIC DNA]</scope>
    <source>
        <strain evidence="3 4">YIM 93174</strain>
    </source>
</reference>
<dbReference type="PIRSF" id="PIRSF003107">
    <property type="entry name" value="PhoU"/>
    <property type="match status" value="1"/>
</dbReference>
<keyword evidence="1" id="KW-0813">Transport</keyword>
<protein>
    <recommendedName>
        <fullName evidence="1">Phosphate-specific transport system accessory protein PhoU</fullName>
    </recommendedName>
</protein>
<dbReference type="InterPro" id="IPR026022">
    <property type="entry name" value="PhoU_dom"/>
</dbReference>
<dbReference type="RefSeq" id="WP_193535450.1">
    <property type="nucleotide sequence ID" value="NZ_JADCLJ010000019.1"/>
</dbReference>
<dbReference type="InterPro" id="IPR038078">
    <property type="entry name" value="PhoU-like_sf"/>
</dbReference>
<comment type="subunit">
    <text evidence="1">Homodimer.</text>
</comment>
<evidence type="ECO:0000313" key="3">
    <source>
        <dbReference type="EMBL" id="MBE4907979.1"/>
    </source>
</evidence>
<evidence type="ECO:0000259" key="2">
    <source>
        <dbReference type="Pfam" id="PF01895"/>
    </source>
</evidence>
<keyword evidence="1" id="KW-0963">Cytoplasm</keyword>
<proteinExistence type="inferred from homology"/>
<comment type="subcellular location">
    <subcellularLocation>
        <location evidence="1">Cytoplasm</location>
    </subcellularLocation>
</comment>
<accession>A0ABR9QIH4</accession>
<dbReference type="NCBIfam" id="TIGR02135">
    <property type="entry name" value="phoU_full"/>
    <property type="match status" value="1"/>
</dbReference>
<evidence type="ECO:0000256" key="1">
    <source>
        <dbReference type="PIRNR" id="PIRNR003107"/>
    </source>
</evidence>
<comment type="function">
    <text evidence="1">Plays a role in the regulation of phosphate uptake.</text>
</comment>
<keyword evidence="1" id="KW-0592">Phosphate transport</keyword>
<dbReference type="PANTHER" id="PTHR42930:SF3">
    <property type="entry name" value="PHOSPHATE-SPECIFIC TRANSPORT SYSTEM ACCESSORY PROTEIN PHOU"/>
    <property type="match status" value="1"/>
</dbReference>
<organism evidence="3 4">
    <name type="scientific">Litchfieldia luteola</name>
    <dbReference type="NCBI Taxonomy" id="682179"/>
    <lineage>
        <taxon>Bacteria</taxon>
        <taxon>Bacillati</taxon>
        <taxon>Bacillota</taxon>
        <taxon>Bacilli</taxon>
        <taxon>Bacillales</taxon>
        <taxon>Bacillaceae</taxon>
        <taxon>Litchfieldia</taxon>
    </lineage>
</organism>
<dbReference type="Pfam" id="PF01895">
    <property type="entry name" value="PhoU"/>
    <property type="match status" value="2"/>
</dbReference>
<gene>
    <name evidence="3" type="primary">phoU</name>
    <name evidence="3" type="ORF">IMZ08_07935</name>
</gene>
<keyword evidence="4" id="KW-1185">Reference proteome</keyword>
<dbReference type="PANTHER" id="PTHR42930">
    <property type="entry name" value="PHOSPHATE-SPECIFIC TRANSPORT SYSTEM ACCESSORY PROTEIN PHOU"/>
    <property type="match status" value="1"/>
</dbReference>
<dbReference type="InterPro" id="IPR028366">
    <property type="entry name" value="PhoU"/>
</dbReference>
<sequence length="219" mass="24496">MAIRSSFDKDLTKLKDSLLEMASLARTSVEDSIKALAELDFEKAKQIIEDDAKINQLDEKINNLVVQLIAQQQPVATDLRKIIAALKFSNDVERIGDLAVNISKSILHIGNGPLIKPIVEIPKMADMALDMLSKVVEAYINEDPVLARETAASDDAVDALYGKLTQELLELMTKNPQSINQITQLAFVCRYIERIADHTTNMSEHIIFMVRAKQYDLNT</sequence>
<feature type="domain" description="PhoU" evidence="2">
    <location>
        <begin position="121"/>
        <end position="205"/>
    </location>
</feature>
<dbReference type="Gene3D" id="1.20.58.220">
    <property type="entry name" value="Phosphate transport system protein phou homolog 2, domain 2"/>
    <property type="match status" value="1"/>
</dbReference>
<name>A0ABR9QIH4_9BACI</name>
<dbReference type="SUPFAM" id="SSF109755">
    <property type="entry name" value="PhoU-like"/>
    <property type="match status" value="1"/>
</dbReference>
<comment type="similarity">
    <text evidence="1">Belongs to the PhoU family.</text>
</comment>
<feature type="domain" description="PhoU" evidence="2">
    <location>
        <begin position="18"/>
        <end position="105"/>
    </location>
</feature>
<dbReference type="Proteomes" id="UP001516662">
    <property type="component" value="Unassembled WGS sequence"/>
</dbReference>